<dbReference type="GO" id="GO:0006270">
    <property type="term" value="P:DNA replication initiation"/>
    <property type="evidence" value="ECO:0007669"/>
    <property type="project" value="TreeGrafter"/>
</dbReference>
<name>A0A024GN81_9STRA</name>
<dbReference type="PROSITE" id="PS50172">
    <property type="entry name" value="BRCT"/>
    <property type="match status" value="4"/>
</dbReference>
<dbReference type="GO" id="GO:0033314">
    <property type="term" value="P:mitotic DNA replication checkpoint signaling"/>
    <property type="evidence" value="ECO:0007669"/>
    <property type="project" value="TreeGrafter"/>
</dbReference>
<feature type="domain" description="BRCT" evidence="3">
    <location>
        <begin position="763"/>
        <end position="826"/>
    </location>
</feature>
<evidence type="ECO:0000313" key="5">
    <source>
        <dbReference type="Proteomes" id="UP000053237"/>
    </source>
</evidence>
<dbReference type="InParanoid" id="A0A024GN81"/>
<dbReference type="PANTHER" id="PTHR13561">
    <property type="entry name" value="DNA REPLICATION REGULATOR DPB11-RELATED"/>
    <property type="match status" value="1"/>
</dbReference>
<feature type="domain" description="BRCT" evidence="3">
    <location>
        <begin position="272"/>
        <end position="350"/>
    </location>
</feature>
<evidence type="ECO:0000313" key="4">
    <source>
        <dbReference type="EMBL" id="CCI47805.1"/>
    </source>
</evidence>
<dbReference type="PANTHER" id="PTHR13561:SF20">
    <property type="entry name" value="DNA TOPOISOMERASE 2-BINDING PROTEIN 1"/>
    <property type="match status" value="1"/>
</dbReference>
<dbReference type="Gene3D" id="3.40.50.10190">
    <property type="entry name" value="BRCT domain"/>
    <property type="match status" value="4"/>
</dbReference>
<dbReference type="EMBL" id="CAIX01000186">
    <property type="protein sequence ID" value="CCI47805.1"/>
    <property type="molecule type" value="Genomic_DNA"/>
</dbReference>
<evidence type="ECO:0000256" key="2">
    <source>
        <dbReference type="SAM" id="MobiDB-lite"/>
    </source>
</evidence>
<accession>A0A024GN81</accession>
<dbReference type="Pfam" id="PF00533">
    <property type="entry name" value="BRCT"/>
    <property type="match status" value="2"/>
</dbReference>
<feature type="compositionally biased region" description="Polar residues" evidence="2">
    <location>
        <begin position="164"/>
        <end position="175"/>
    </location>
</feature>
<feature type="domain" description="BRCT" evidence="3">
    <location>
        <begin position="472"/>
        <end position="570"/>
    </location>
</feature>
<organism evidence="4 5">
    <name type="scientific">Albugo candida</name>
    <dbReference type="NCBI Taxonomy" id="65357"/>
    <lineage>
        <taxon>Eukaryota</taxon>
        <taxon>Sar</taxon>
        <taxon>Stramenopiles</taxon>
        <taxon>Oomycota</taxon>
        <taxon>Peronosporomycetes</taxon>
        <taxon>Albuginales</taxon>
        <taxon>Albuginaceae</taxon>
        <taxon>Albugo</taxon>
    </lineage>
</organism>
<keyword evidence="5" id="KW-1185">Reference proteome</keyword>
<sequence>MTKRTRQRGLLHNSQLTDSDRRKIRCKERDILQDIRKNAKELATVTSTKFIETTEELNQVYEQICYPREANLDASNLEELNQAVVKQSQSLGSNNCQQYDATDLIRASRSNFASDGTFNWEKLGRKVASCFHCVPEINFFFGLMDTKVTEKQRHRSRRRRNDESIQTSHPTQYSAKSDRQDAQARRLETMRLALERSNRQNLFRVALHPQSFTQTIENLFDVSFLVRNGALEIGMDDNEAPYLEHHESRPDESMPAQTQTIISLTPDQWEELAGAMDAEAPLEQVRKIVCACGGIFEDDLIPETTHLVAQNVSTTKYQVALEWKLPIVVSSWIFDSFRASKLHDTAMYGLGLLEGLTLTTTGLLLVERDEVQKSAKQHKAIYDANLEVGKTSLLIAQAPTGIKYETASQHQIPIVHISWLRDSIQANRMLLMAEYALEKVYKPSQLYSKLHQRVTEFSEFELDRIMESRVDDYLELFDACTFHLVGFTTETRGLLLELIRIGMGTVYYDWDPERVSHLIVSPAIEHLDKNLVHQLKSVQTGHPTLNCVSAEWVIESLRQDSVQPVEDFPCTLVVPNDTPATDPSFPAPDFGCVQYPNTSNEIDAKPLFKPESAFLFLCVNTNQSHIQKCIHRLEAIPGVQAFAINHQDASNLSFLQFGFLTHVVICNGASVSSAIVEGLESSVHTYHSESQSKARLHFISDLWLCCCLSEGKLFSRRSHELFVLESHSNETFGTSFRSILAAPLPLDCFRKVSASISVYVGVDRVVILQLLELVGAKVTKKLSRRNTHLICLNPFGMKYEKAKEWNIPVVNAQWIMQSISQQRLVDPTLPAFHILDDESSRFPALETPSSDDKSNAFSQD</sequence>
<evidence type="ECO:0000256" key="1">
    <source>
        <dbReference type="ARBA" id="ARBA00022737"/>
    </source>
</evidence>
<dbReference type="Proteomes" id="UP000053237">
    <property type="component" value="Unassembled WGS sequence"/>
</dbReference>
<keyword evidence="1" id="KW-0677">Repeat</keyword>
<dbReference type="InterPro" id="IPR014854">
    <property type="entry name" value="Nse4_C"/>
</dbReference>
<evidence type="ECO:0000259" key="3">
    <source>
        <dbReference type="PROSITE" id="PS50172"/>
    </source>
</evidence>
<dbReference type="CDD" id="cd17731">
    <property type="entry name" value="BRCT_TopBP1_rpt2_like"/>
    <property type="match status" value="1"/>
</dbReference>
<protein>
    <recommendedName>
        <fullName evidence="3">BRCT domain-containing protein</fullName>
    </recommendedName>
</protein>
<feature type="domain" description="BRCT" evidence="3">
    <location>
        <begin position="348"/>
        <end position="437"/>
    </location>
</feature>
<dbReference type="OrthoDB" id="251770at2759"/>
<dbReference type="Pfam" id="PF08743">
    <property type="entry name" value="Nse4_C"/>
    <property type="match status" value="1"/>
</dbReference>
<reference evidence="4 5" key="1">
    <citation type="submission" date="2012-05" db="EMBL/GenBank/DDBJ databases">
        <title>Recombination and specialization in a pathogen metapopulation.</title>
        <authorList>
            <person name="Gardiner A."/>
            <person name="Kemen E."/>
            <person name="Schultz-Larsen T."/>
            <person name="MacLean D."/>
            <person name="Van Oosterhout C."/>
            <person name="Jones J.D.G."/>
        </authorList>
    </citation>
    <scope>NUCLEOTIDE SEQUENCE [LARGE SCALE GENOMIC DNA]</scope>
    <source>
        <strain evidence="4 5">Ac Nc2</strain>
    </source>
</reference>
<feature type="region of interest" description="Disordered" evidence="2">
    <location>
        <begin position="151"/>
        <end position="182"/>
    </location>
</feature>
<dbReference type="InterPro" id="IPR036420">
    <property type="entry name" value="BRCT_dom_sf"/>
</dbReference>
<comment type="caution">
    <text evidence="4">The sequence shown here is derived from an EMBL/GenBank/DDBJ whole genome shotgun (WGS) entry which is preliminary data.</text>
</comment>
<gene>
    <name evidence="4" type="ORF">BN9_088210</name>
</gene>
<dbReference type="SUPFAM" id="SSF52113">
    <property type="entry name" value="BRCT domain"/>
    <property type="match status" value="4"/>
</dbReference>
<dbReference type="STRING" id="65357.A0A024GN81"/>
<dbReference type="Pfam" id="PF12738">
    <property type="entry name" value="PTCB-BRCT"/>
    <property type="match status" value="1"/>
</dbReference>
<dbReference type="InterPro" id="IPR001357">
    <property type="entry name" value="BRCT_dom"/>
</dbReference>
<feature type="region of interest" description="Disordered" evidence="2">
    <location>
        <begin position="840"/>
        <end position="860"/>
    </location>
</feature>
<dbReference type="InterPro" id="IPR059215">
    <property type="entry name" value="BRCT2_TopBP1-like"/>
</dbReference>
<dbReference type="SMART" id="SM00292">
    <property type="entry name" value="BRCT"/>
    <property type="match status" value="4"/>
</dbReference>
<proteinExistence type="predicted"/>
<dbReference type="GO" id="GO:0007095">
    <property type="term" value="P:mitotic G2 DNA damage checkpoint signaling"/>
    <property type="evidence" value="ECO:0007669"/>
    <property type="project" value="TreeGrafter"/>
</dbReference>
<dbReference type="AlphaFoldDB" id="A0A024GN81"/>